<sequence>MSAFGSAGETWLGSLTDTLFTLIEASVRASPPSDGVQAHTLLQPAYWTAWLALQLARMWLRLVFFVVQGILLARATGWRFALALVFAGLFSFRFALKPDSDCFEGRDGDGPALPLADNFVDLHAASGTYEYAEREFERFRLDYLKELQCAFVAVNLHQADYSPTCSAVESNLGTLFDLLATAVSRPDKDVLLIRVSILKYAERVGEQMRASLSTATLDELKRINRRNNLFLYLNILLGGTDLLGKPTEYDIQFVRQKLAGTARNVFCTYTVARVLAFSQKHGLQETRTVLQYFQRAFHVESATGDLRFGSGAALTLSLNEQVLLALIEQVESLITMDPLIKADIVALCMLYFDLYQAQRRFVVAEERLLDAVLAAVIARDQLRTEARLVMD</sequence>
<dbReference type="AlphaFoldDB" id="A0A061B1W9"/>
<evidence type="ECO:0000313" key="1">
    <source>
        <dbReference type="EMBL" id="CDR43926.1"/>
    </source>
</evidence>
<proteinExistence type="predicted"/>
<protein>
    <submittedName>
        <fullName evidence="1">RHTO0S08e08042g1_1</fullName>
    </submittedName>
</protein>
<gene>
    <name evidence="1" type="ORF">RHTO0S_08e08042g</name>
</gene>
<accession>A0A061B1W9</accession>
<reference evidence="1" key="1">
    <citation type="journal article" date="2014" name="Genome Announc.">
        <title>Draft genome sequence of Rhodosporidium toruloides CECT1137, an oleaginous yeast of biotechnological interest.</title>
        <authorList>
            <person name="Morin N."/>
            <person name="Calcas X."/>
            <person name="Devillers H."/>
            <person name="Durrens P."/>
            <person name="Sherman D.J."/>
            <person name="Nicaud J.-M."/>
            <person name="Neuveglise C."/>
        </authorList>
    </citation>
    <scope>NUCLEOTIDE SEQUENCE</scope>
    <source>
        <strain evidence="1">CECT1137</strain>
    </source>
</reference>
<dbReference type="EMBL" id="LK052943">
    <property type="protein sequence ID" value="CDR43926.1"/>
    <property type="molecule type" value="Genomic_DNA"/>
</dbReference>
<organism evidence="1">
    <name type="scientific">Rhodotorula toruloides</name>
    <name type="common">Yeast</name>
    <name type="synonym">Rhodosporidium toruloides</name>
    <dbReference type="NCBI Taxonomy" id="5286"/>
    <lineage>
        <taxon>Eukaryota</taxon>
        <taxon>Fungi</taxon>
        <taxon>Dikarya</taxon>
        <taxon>Basidiomycota</taxon>
        <taxon>Pucciniomycotina</taxon>
        <taxon>Microbotryomycetes</taxon>
        <taxon>Sporidiobolales</taxon>
        <taxon>Sporidiobolaceae</taxon>
        <taxon>Rhodotorula</taxon>
    </lineage>
</organism>
<dbReference type="OrthoDB" id="10283767at2759"/>
<name>A0A061B1W9_RHOTO</name>